<dbReference type="Proteomes" id="UP000755104">
    <property type="component" value="Unassembled WGS sequence"/>
</dbReference>
<dbReference type="RefSeq" id="WP_221556742.1">
    <property type="nucleotide sequence ID" value="NZ_JAIGNO010000003.1"/>
</dbReference>
<reference evidence="2 3" key="1">
    <citation type="submission" date="2021-08" db="EMBL/GenBank/DDBJ databases">
        <title>Comparative Genomics Analysis of the Genus Qipengyuania Reveals Extensive Genetic Diversity and Metabolic Versatility, Including the Description of Fifteen Novel Species.</title>
        <authorList>
            <person name="Liu Y."/>
        </authorList>
    </citation>
    <scope>NUCLEOTIDE SEQUENCE [LARGE SCALE GENOMIC DNA]</scope>
    <source>
        <strain evidence="2 3">6D47A</strain>
    </source>
</reference>
<gene>
    <name evidence="2" type="ORF">K3174_05885</name>
</gene>
<dbReference type="EMBL" id="JAIGNO010000003">
    <property type="protein sequence ID" value="MBX7482053.1"/>
    <property type="molecule type" value="Genomic_DNA"/>
</dbReference>
<sequence length="410" mass="44737">MLAKCAIFVDFDNVFTTLWELDREAALRFASEPGDWLQVLANTHVISDPRRWLVARCYLNPAGFARAPGDTNDRLYFSRFRPGLVRAGFEVIDCPAVSRGGKNAADIRMVVDALELLDHRTHFDEFVLASGDSDFTPLLQKLRAEDRRITIVSPGYLSAAYTSIADRIVGFEAITELLRADADLALGGVDKSGPSQVETEQEDSRAEFSSLIRTRYQEASAPLNLAALALDAARKCVDAKQSGWFGAGSFTAAVVALDLPNVQFSQHHMWDAERHQPPSADRTDESAGLPADVGLLARELDLPRIDRADWPKVFAVLAQYAMTHEFNLTEATRWCRDALAGEGVEVGRNSLAYVMRGAQFGGVRLDSELAPSPEAIGAAFRGAVLDRASSLGLPLGETAEEAIGNWLGVN</sequence>
<dbReference type="Gene3D" id="3.40.50.1010">
    <property type="entry name" value="5'-nuclease"/>
    <property type="match status" value="1"/>
</dbReference>
<keyword evidence="3" id="KW-1185">Reference proteome</keyword>
<dbReference type="Pfam" id="PF01936">
    <property type="entry name" value="NYN"/>
    <property type="match status" value="1"/>
</dbReference>
<proteinExistence type="predicted"/>
<accession>A0ABS7J8S6</accession>
<evidence type="ECO:0000259" key="1">
    <source>
        <dbReference type="Pfam" id="PF01936"/>
    </source>
</evidence>
<protein>
    <submittedName>
        <fullName evidence="2">NYN domain-containing protein</fullName>
    </submittedName>
</protein>
<organism evidence="2 3">
    <name type="scientific">Qipengyuania qiaonensis</name>
    <dbReference type="NCBI Taxonomy" id="2867240"/>
    <lineage>
        <taxon>Bacteria</taxon>
        <taxon>Pseudomonadati</taxon>
        <taxon>Pseudomonadota</taxon>
        <taxon>Alphaproteobacteria</taxon>
        <taxon>Sphingomonadales</taxon>
        <taxon>Erythrobacteraceae</taxon>
        <taxon>Qipengyuania</taxon>
    </lineage>
</organism>
<dbReference type="InterPro" id="IPR021139">
    <property type="entry name" value="NYN"/>
</dbReference>
<feature type="domain" description="NYN" evidence="1">
    <location>
        <begin position="5"/>
        <end position="167"/>
    </location>
</feature>
<dbReference type="PANTHER" id="PTHR35811">
    <property type="entry name" value="SLR1870 PROTEIN"/>
    <property type="match status" value="1"/>
</dbReference>
<evidence type="ECO:0000313" key="3">
    <source>
        <dbReference type="Proteomes" id="UP000755104"/>
    </source>
</evidence>
<comment type="caution">
    <text evidence="2">The sequence shown here is derived from an EMBL/GenBank/DDBJ whole genome shotgun (WGS) entry which is preliminary data.</text>
</comment>
<evidence type="ECO:0000313" key="2">
    <source>
        <dbReference type="EMBL" id="MBX7482053.1"/>
    </source>
</evidence>
<dbReference type="CDD" id="cd11297">
    <property type="entry name" value="PIN_LabA-like_N_1"/>
    <property type="match status" value="1"/>
</dbReference>
<name>A0ABS7J8S6_9SPHN</name>
<dbReference type="PANTHER" id="PTHR35811:SF1">
    <property type="entry name" value="HTH OST-TYPE DOMAIN-CONTAINING PROTEIN"/>
    <property type="match status" value="1"/>
</dbReference>